<dbReference type="EMBL" id="FOBB01000002">
    <property type="protein sequence ID" value="SEL56878.1"/>
    <property type="molecule type" value="Genomic_DNA"/>
</dbReference>
<feature type="transmembrane region" description="Helical" evidence="1">
    <location>
        <begin position="18"/>
        <end position="37"/>
    </location>
</feature>
<gene>
    <name evidence="3" type="ORF">SAMN04488505_102570</name>
</gene>
<dbReference type="InterPro" id="IPR005183">
    <property type="entry name" value="DUF305_CopM-like"/>
</dbReference>
<sequence length="160" mass="18439">MHHTNKTGNANTMQYKKLLLMVILSYIAMYILMYSMVDRLANVIPNINQFYMAGLMAAPMAIIELALMGSMYKNRKLNLFIILISCIVLIMCFLFIRNQTAVSERQFLKSMIPHHASAILMVKETEISDPEIKQLANDIISSQQKEIEFMKAKLKEMDKK</sequence>
<evidence type="ECO:0000313" key="4">
    <source>
        <dbReference type="Proteomes" id="UP000198984"/>
    </source>
</evidence>
<evidence type="ECO:0000313" key="3">
    <source>
        <dbReference type="EMBL" id="SEL56878.1"/>
    </source>
</evidence>
<feature type="transmembrane region" description="Helical" evidence="1">
    <location>
        <begin position="79"/>
        <end position="96"/>
    </location>
</feature>
<keyword evidence="4" id="KW-1185">Reference proteome</keyword>
<feature type="transmembrane region" description="Helical" evidence="1">
    <location>
        <begin position="49"/>
        <end position="67"/>
    </location>
</feature>
<evidence type="ECO:0000259" key="2">
    <source>
        <dbReference type="Pfam" id="PF03713"/>
    </source>
</evidence>
<dbReference type="InterPro" id="IPR012347">
    <property type="entry name" value="Ferritin-like"/>
</dbReference>
<keyword evidence="1" id="KW-0472">Membrane</keyword>
<evidence type="ECO:0000256" key="1">
    <source>
        <dbReference type="SAM" id="Phobius"/>
    </source>
</evidence>
<dbReference type="Proteomes" id="UP000198984">
    <property type="component" value="Unassembled WGS sequence"/>
</dbReference>
<feature type="domain" description="DUF305" evidence="2">
    <location>
        <begin position="100"/>
        <end position="152"/>
    </location>
</feature>
<keyword evidence="1" id="KW-1133">Transmembrane helix</keyword>
<dbReference type="Gene3D" id="1.20.1260.10">
    <property type="match status" value="1"/>
</dbReference>
<proteinExistence type="predicted"/>
<organism evidence="3 4">
    <name type="scientific">Chitinophaga rupis</name>
    <dbReference type="NCBI Taxonomy" id="573321"/>
    <lineage>
        <taxon>Bacteria</taxon>
        <taxon>Pseudomonadati</taxon>
        <taxon>Bacteroidota</taxon>
        <taxon>Chitinophagia</taxon>
        <taxon>Chitinophagales</taxon>
        <taxon>Chitinophagaceae</taxon>
        <taxon>Chitinophaga</taxon>
    </lineage>
</organism>
<dbReference type="AlphaFoldDB" id="A0A1H7RA83"/>
<reference evidence="3 4" key="1">
    <citation type="submission" date="2016-10" db="EMBL/GenBank/DDBJ databases">
        <authorList>
            <person name="de Groot N.N."/>
        </authorList>
    </citation>
    <scope>NUCLEOTIDE SEQUENCE [LARGE SCALE GENOMIC DNA]</scope>
    <source>
        <strain evidence="3 4">DSM 21039</strain>
    </source>
</reference>
<dbReference type="Pfam" id="PF03713">
    <property type="entry name" value="DUF305"/>
    <property type="match status" value="1"/>
</dbReference>
<accession>A0A1H7RA83</accession>
<name>A0A1H7RA83_9BACT</name>
<keyword evidence="1" id="KW-0812">Transmembrane</keyword>
<dbReference type="STRING" id="573321.SAMN04488505_102570"/>
<protein>
    <recommendedName>
        <fullName evidence="2">DUF305 domain-containing protein</fullName>
    </recommendedName>
</protein>